<dbReference type="FunFam" id="3.40.50.920:FF:000001">
    <property type="entry name" value="Pyruvate dehydrogenase E1 beta subunit"/>
    <property type="match status" value="1"/>
</dbReference>
<dbReference type="InterPro" id="IPR005475">
    <property type="entry name" value="Transketolase-like_Pyr-bd"/>
</dbReference>
<dbReference type="SMART" id="SM00861">
    <property type="entry name" value="Transket_pyr"/>
    <property type="match status" value="1"/>
</dbReference>
<evidence type="ECO:0000313" key="6">
    <source>
        <dbReference type="Proteomes" id="UP000053690"/>
    </source>
</evidence>
<dbReference type="STRING" id="1685378.AVO44_18485"/>
<protein>
    <submittedName>
        <fullName evidence="5">2-oxoisovalerate dehydrogenase</fullName>
    </submittedName>
</protein>
<dbReference type="EMBL" id="LQBP01000012">
    <property type="protein sequence ID" value="KUJ77193.1"/>
    <property type="molecule type" value="Genomic_DNA"/>
</dbReference>
<evidence type="ECO:0000256" key="2">
    <source>
        <dbReference type="ARBA" id="ARBA00023002"/>
    </source>
</evidence>
<feature type="domain" description="Transketolase-like pyrimidine-binding" evidence="4">
    <location>
        <begin position="4"/>
        <end position="179"/>
    </location>
</feature>
<comment type="caution">
    <text evidence="5">The sequence shown here is derived from an EMBL/GenBank/DDBJ whole genome shotgun (WGS) entry which is preliminary data.</text>
</comment>
<evidence type="ECO:0000313" key="5">
    <source>
        <dbReference type="EMBL" id="KUJ77193.1"/>
    </source>
</evidence>
<evidence type="ECO:0000256" key="3">
    <source>
        <dbReference type="ARBA" id="ARBA00023052"/>
    </source>
</evidence>
<dbReference type="OrthoDB" id="9780894at2"/>
<name>A0A0X3TNB0_9RHOB</name>
<sequence length="326" mass="35125">MAELSMIEAIRLALDRALRDDPEVIIFGEDVGIDGGVFRATDGLIQRHGASRVRDTPLSETVIAGVSIGAAAQGLRPVAEIQFMGFIYSAIDQLANHAARLRNRTRGRLSCPMVLRAPFGGGIKAPEHHSESMEAMLAHIPGLRVVIPSSPARAYGLLLAAIQNPDPVVFLEPKRLYRAFSEPVEDDGKALPLDTAFTLRAGGDVTLITWGACCKEVLEAANQLSSEGVEAEVIDLATLKPYDRAAVHTSVEKTGRCVIVHEAPMTGGFGAEVAADLANNRLTSLLAPVRRVTGYDTVTPYSRLENHFFPDVARIMSAARETMEFA</sequence>
<keyword evidence="2" id="KW-0560">Oxidoreductase</keyword>
<gene>
    <name evidence="5" type="ORF">AVO44_18485</name>
</gene>
<dbReference type="GO" id="GO:0016491">
    <property type="term" value="F:oxidoreductase activity"/>
    <property type="evidence" value="ECO:0007669"/>
    <property type="project" value="UniProtKB-KW"/>
</dbReference>
<dbReference type="Gene3D" id="3.40.50.920">
    <property type="match status" value="1"/>
</dbReference>
<dbReference type="CDD" id="cd07036">
    <property type="entry name" value="TPP_PYR_E1-PDHc-beta_like"/>
    <property type="match status" value="1"/>
</dbReference>
<dbReference type="InterPro" id="IPR033248">
    <property type="entry name" value="Transketolase_C"/>
</dbReference>
<dbReference type="PANTHER" id="PTHR43257">
    <property type="entry name" value="PYRUVATE DEHYDROGENASE E1 COMPONENT BETA SUBUNIT"/>
    <property type="match status" value="1"/>
</dbReference>
<dbReference type="AlphaFoldDB" id="A0A0X3TNB0"/>
<reference evidence="6" key="1">
    <citation type="submission" date="2015-12" db="EMBL/GenBank/DDBJ databases">
        <authorList>
            <person name="Zhang G."/>
            <person name="Stingl U."/>
        </authorList>
    </citation>
    <scope>NUCLEOTIDE SEQUENCE [LARGE SCALE GENOMIC DNA]</scope>
    <source>
        <strain evidence="6">ZGT108</strain>
    </source>
</reference>
<dbReference type="Pfam" id="PF02780">
    <property type="entry name" value="Transketolase_C"/>
    <property type="match status" value="1"/>
</dbReference>
<evidence type="ECO:0000259" key="4">
    <source>
        <dbReference type="SMART" id="SM00861"/>
    </source>
</evidence>
<dbReference type="Gene3D" id="3.40.50.970">
    <property type="match status" value="1"/>
</dbReference>
<keyword evidence="3" id="KW-0786">Thiamine pyrophosphate</keyword>
<dbReference type="InterPro" id="IPR029061">
    <property type="entry name" value="THDP-binding"/>
</dbReference>
<dbReference type="InterPro" id="IPR009014">
    <property type="entry name" value="Transketo_C/PFOR_II"/>
</dbReference>
<dbReference type="Proteomes" id="UP000053690">
    <property type="component" value="Unassembled WGS sequence"/>
</dbReference>
<dbReference type="SUPFAM" id="SSF52922">
    <property type="entry name" value="TK C-terminal domain-like"/>
    <property type="match status" value="1"/>
</dbReference>
<proteinExistence type="predicted"/>
<dbReference type="PANTHER" id="PTHR43257:SF2">
    <property type="entry name" value="PYRUVATE DEHYDROGENASE E1 COMPONENT SUBUNIT BETA"/>
    <property type="match status" value="1"/>
</dbReference>
<comment type="cofactor">
    <cofactor evidence="1">
        <name>thiamine diphosphate</name>
        <dbReference type="ChEBI" id="CHEBI:58937"/>
    </cofactor>
</comment>
<dbReference type="RefSeq" id="WP_068340382.1">
    <property type="nucleotide sequence ID" value="NZ_LQBP01000012.1"/>
</dbReference>
<accession>A0A0X3TNB0</accession>
<dbReference type="Pfam" id="PF02779">
    <property type="entry name" value="Transket_pyr"/>
    <property type="match status" value="1"/>
</dbReference>
<organism evidence="5 6">
    <name type="scientific">Ruegeria profundi</name>
    <dbReference type="NCBI Taxonomy" id="1685378"/>
    <lineage>
        <taxon>Bacteria</taxon>
        <taxon>Pseudomonadati</taxon>
        <taxon>Pseudomonadota</taxon>
        <taxon>Alphaproteobacteria</taxon>
        <taxon>Rhodobacterales</taxon>
        <taxon>Roseobacteraceae</taxon>
        <taxon>Ruegeria</taxon>
    </lineage>
</organism>
<dbReference type="FunFam" id="3.40.50.970:FF:000001">
    <property type="entry name" value="Pyruvate dehydrogenase E1 beta subunit"/>
    <property type="match status" value="1"/>
</dbReference>
<keyword evidence="6" id="KW-1185">Reference proteome</keyword>
<evidence type="ECO:0000256" key="1">
    <source>
        <dbReference type="ARBA" id="ARBA00001964"/>
    </source>
</evidence>
<dbReference type="SUPFAM" id="SSF52518">
    <property type="entry name" value="Thiamin diphosphate-binding fold (THDP-binding)"/>
    <property type="match status" value="1"/>
</dbReference>